<dbReference type="EMBL" id="CP006643">
    <property type="protein sequence ID" value="AGX02371.1"/>
    <property type="molecule type" value="Genomic_DNA"/>
</dbReference>
<evidence type="ECO:0000313" key="3">
    <source>
        <dbReference type="Proteomes" id="UP000017805"/>
    </source>
</evidence>
<proteinExistence type="predicted"/>
<dbReference type="STRING" id="1367477.N288_02020"/>
<protein>
    <recommendedName>
        <fullName evidence="1">DUF4367 domain-containing protein</fullName>
    </recommendedName>
</protein>
<sequence>MLLCSFPLMSPQLDYAQTGQVSLIRSHKETLVRADLHRGVYMKRQLGILIVFCIMVLVAANHTKALEVLLKEEIKYNHNSMTISEVKKLVPFNVIVPENVPDDWTLEIKTYPWGTKTDFTSFSLHYMDRNDEKMMVSITQKKSIAKQTKEYIPNVKTISINGHLGRLTKWGNAGEVDRKGEIITGGLLQWSQKGTDIEIHSSRIPMEKMVEIACSMK</sequence>
<evidence type="ECO:0000313" key="2">
    <source>
        <dbReference type="EMBL" id="AGX02371.1"/>
    </source>
</evidence>
<dbReference type="AlphaFoldDB" id="U5L6J5"/>
<feature type="domain" description="DUF4367" evidence="1">
    <location>
        <begin position="95"/>
        <end position="216"/>
    </location>
</feature>
<gene>
    <name evidence="2" type="ORF">N288_02020</name>
</gene>
<dbReference type="Pfam" id="PF14285">
    <property type="entry name" value="DUF4367"/>
    <property type="match status" value="1"/>
</dbReference>
<reference evidence="2 3" key="1">
    <citation type="submission" date="2013-07" db="EMBL/GenBank/DDBJ databases">
        <title>Complete genome sequence of Bacillus infantis NRRL B-14911 that has potential to induce cardiac disease by antigenic mimicry.</title>
        <authorList>
            <person name="Massilamany C."/>
            <person name="Smith T.P.L."/>
            <person name="Loy J.D."/>
            <person name="Barletta R."/>
            <person name="Reddy J."/>
        </authorList>
    </citation>
    <scope>NUCLEOTIDE SEQUENCE [LARGE SCALE GENOMIC DNA]</scope>
    <source>
        <strain evidence="2 3">NRRL B-14911</strain>
    </source>
</reference>
<keyword evidence="3" id="KW-1185">Reference proteome</keyword>
<dbReference type="Proteomes" id="UP000017805">
    <property type="component" value="Chromosome"/>
</dbReference>
<organism evidence="2 3">
    <name type="scientific">Bacillus infantis NRRL B-14911</name>
    <dbReference type="NCBI Taxonomy" id="1367477"/>
    <lineage>
        <taxon>Bacteria</taxon>
        <taxon>Bacillati</taxon>
        <taxon>Bacillota</taxon>
        <taxon>Bacilli</taxon>
        <taxon>Bacillales</taxon>
        <taxon>Bacillaceae</taxon>
        <taxon>Bacillus</taxon>
    </lineage>
</organism>
<accession>U5L6J5</accession>
<name>U5L6J5_9BACI</name>
<dbReference type="PATRIC" id="fig|1367477.3.peg.347"/>
<dbReference type="InterPro" id="IPR025377">
    <property type="entry name" value="DUF4367"/>
</dbReference>
<evidence type="ECO:0000259" key="1">
    <source>
        <dbReference type="Pfam" id="PF14285"/>
    </source>
</evidence>
<dbReference type="KEGG" id="bif:N288_02020"/>
<dbReference type="HOGENOM" id="CLU_110591_0_0_9"/>